<dbReference type="PROSITE" id="PS00479">
    <property type="entry name" value="ZF_DAG_PE_1"/>
    <property type="match status" value="1"/>
</dbReference>
<sequence length="692" mass="78810">MEYFSGTLNIRIYEAAELKPTACATRHAVGPAAKLYELLDPYVTIDVDDNAVGKSSTKSRTNIPQWNEDICARINYAQQLTFTVYHDAAIPPDDFVAIVELALRDVRFGEDMWLELEPQGKLLIRIDLAGTRTDEPPRDRPGFPSRDSAIGGVHGKHYRCGALRRRIHQAKGHKFQVTSLRQFTFCSLCNGFIWGLWNQGYQCQVCTCVVHKRCYLNVITQCPGSRFNINVPHKFRIHTFMRPAFCDHCGSLLFGLMRQGLQCEVCRLNIHKRCEKNVASHCGVNTRNLLREVFIPQTIGERTKNHTTYAYINSTKRTKSGNKPVTFKMLPSRKYKLKVKVGTFSAEMRYSNFQNKTAKMSRLPSDFWGSSNPNNCSYDDILLITKLYHCGIYAYNVSLKDPPDAHGCTTASQIPCLMDFTFLKVLGKGSFGKVMLAEYKSTGEVFAVKILKKEVILQDEDVDCTLTERRILVLAAHHPFLTALYCAFQTEDRLFFVMEYVNGGDLMFQIQRARRFDEARARFYAAEVILALMFLHNHHIVYRDLKLDNILLDAEGHCKLADFGMCKEGMKPGRSTSTFCGTPDYIAPEILAELDYGFSVDWWALGVLMYEMMAGAPPFEGDTEQDLFNAISYEEVTYPPNLNPDAVDILSKVWAFDNSFSYFCLYVKKHFIVIFLDISVIIVALLEIRGFV</sequence>
<dbReference type="SUPFAM" id="SSF57889">
    <property type="entry name" value="Cysteine-rich domain"/>
    <property type="match status" value="2"/>
</dbReference>
<dbReference type="FunFam" id="3.30.200.20:FF:000080">
    <property type="entry name" value="Protein kinase C"/>
    <property type="match status" value="1"/>
</dbReference>
<dbReference type="CDD" id="cd20838">
    <property type="entry name" value="C1_nPKC_epsilon-like_rpt2"/>
    <property type="match status" value="1"/>
</dbReference>
<evidence type="ECO:0000256" key="13">
    <source>
        <dbReference type="ARBA" id="ARBA00047470"/>
    </source>
</evidence>
<dbReference type="Gene3D" id="1.10.510.10">
    <property type="entry name" value="Transferase(Phosphotransferase) domain 1"/>
    <property type="match status" value="1"/>
</dbReference>
<dbReference type="AlphaFoldDB" id="A0A183MX95"/>
<keyword evidence="9 17" id="KW-0418">Kinase</keyword>
<dbReference type="STRING" id="48269.A0A183MX95"/>
<dbReference type="GO" id="GO:0004697">
    <property type="term" value="F:diacylglycerol-dependent serine/threonine kinase activity"/>
    <property type="evidence" value="ECO:0007669"/>
    <property type="project" value="UniProtKB-EC"/>
</dbReference>
<evidence type="ECO:0000256" key="1">
    <source>
        <dbReference type="ARBA" id="ARBA00005490"/>
    </source>
</evidence>
<evidence type="ECO:0000256" key="3">
    <source>
        <dbReference type="ARBA" id="ARBA00022553"/>
    </source>
</evidence>
<keyword evidence="4 17" id="KW-0808">Transferase</keyword>
<comment type="catalytic activity">
    <reaction evidence="14">
        <text>L-threonyl-[protein] + ATP = O-phospho-L-threonyl-[protein] + ADP + H(+)</text>
        <dbReference type="Rhea" id="RHEA:46608"/>
        <dbReference type="Rhea" id="RHEA-COMP:11060"/>
        <dbReference type="Rhea" id="RHEA-COMP:11605"/>
        <dbReference type="ChEBI" id="CHEBI:15378"/>
        <dbReference type="ChEBI" id="CHEBI:30013"/>
        <dbReference type="ChEBI" id="CHEBI:30616"/>
        <dbReference type="ChEBI" id="CHEBI:61977"/>
        <dbReference type="ChEBI" id="CHEBI:456216"/>
        <dbReference type="EC" id="2.7.11.1"/>
    </reaction>
</comment>
<evidence type="ECO:0000313" key="19">
    <source>
        <dbReference type="Proteomes" id="UP000277204"/>
    </source>
</evidence>
<dbReference type="PRINTS" id="PR00008">
    <property type="entry name" value="DAGPEDOMAIN"/>
</dbReference>
<dbReference type="Gene3D" id="2.60.40.150">
    <property type="entry name" value="C2 domain"/>
    <property type="match status" value="1"/>
</dbReference>
<evidence type="ECO:0000256" key="16">
    <source>
        <dbReference type="ARBA" id="ARBA00056408"/>
    </source>
</evidence>
<evidence type="ECO:0000313" key="18">
    <source>
        <dbReference type="EMBL" id="VDP36705.1"/>
    </source>
</evidence>
<organism evidence="18 19">
    <name type="scientific">Schistosoma margrebowiei</name>
    <dbReference type="NCBI Taxonomy" id="48269"/>
    <lineage>
        <taxon>Eukaryota</taxon>
        <taxon>Metazoa</taxon>
        <taxon>Spiralia</taxon>
        <taxon>Lophotrochozoa</taxon>
        <taxon>Platyhelminthes</taxon>
        <taxon>Trematoda</taxon>
        <taxon>Digenea</taxon>
        <taxon>Strigeidida</taxon>
        <taxon>Schistosomatoidea</taxon>
        <taxon>Schistosomatidae</taxon>
        <taxon>Schistosoma</taxon>
    </lineage>
</organism>
<dbReference type="GO" id="GO:0005524">
    <property type="term" value="F:ATP binding"/>
    <property type="evidence" value="ECO:0007669"/>
    <property type="project" value="UniProtKB-UniRule"/>
</dbReference>
<dbReference type="SMART" id="SM00220">
    <property type="entry name" value="S_TKc"/>
    <property type="match status" value="1"/>
</dbReference>
<dbReference type="PANTHER" id="PTHR24356">
    <property type="entry name" value="SERINE/THREONINE-PROTEIN KINASE"/>
    <property type="match status" value="1"/>
</dbReference>
<dbReference type="PROSITE" id="PS50011">
    <property type="entry name" value="PROTEIN_KINASE_DOM"/>
    <property type="match status" value="1"/>
</dbReference>
<evidence type="ECO:0000256" key="7">
    <source>
        <dbReference type="ARBA" id="ARBA00022741"/>
    </source>
</evidence>
<keyword evidence="5" id="KW-0479">Metal-binding</keyword>
<name>A0A183MX95_9TREM</name>
<keyword evidence="10" id="KW-0862">Zinc</keyword>
<evidence type="ECO:0000256" key="8">
    <source>
        <dbReference type="ARBA" id="ARBA00022771"/>
    </source>
</evidence>
<dbReference type="InterPro" id="IPR011009">
    <property type="entry name" value="Kinase-like_dom_sf"/>
</dbReference>
<dbReference type="InterPro" id="IPR000719">
    <property type="entry name" value="Prot_kinase_dom"/>
</dbReference>
<evidence type="ECO:0000256" key="5">
    <source>
        <dbReference type="ARBA" id="ARBA00022723"/>
    </source>
</evidence>
<evidence type="ECO:0000256" key="6">
    <source>
        <dbReference type="ARBA" id="ARBA00022737"/>
    </source>
</evidence>
<evidence type="ECO:0000256" key="2">
    <source>
        <dbReference type="ARBA" id="ARBA00022527"/>
    </source>
</evidence>
<dbReference type="InterPro" id="IPR020454">
    <property type="entry name" value="DAG/PE-bd"/>
</dbReference>
<accession>A0A183MX95</accession>
<comment type="similarity">
    <text evidence="1 17">Belongs to the protein kinase superfamily. AGC Ser/Thr protein kinase family. PKC subfamily.</text>
</comment>
<evidence type="ECO:0000256" key="9">
    <source>
        <dbReference type="ARBA" id="ARBA00022777"/>
    </source>
</evidence>
<comment type="function">
    <text evidence="16">PKC is activated by diacylglycerol which in turn phosphorylates a range of cellular proteins. PKC also serves as the receptor for phorbol esters, a class of tumor promoters.</text>
</comment>
<dbReference type="InterPro" id="IPR035892">
    <property type="entry name" value="C2_domain_sf"/>
</dbReference>
<dbReference type="InterPro" id="IPR000008">
    <property type="entry name" value="C2_dom"/>
</dbReference>
<dbReference type="PROSITE" id="PS50081">
    <property type="entry name" value="ZF_DAG_PE_2"/>
    <property type="match status" value="2"/>
</dbReference>
<reference evidence="18 19" key="1">
    <citation type="submission" date="2018-11" db="EMBL/GenBank/DDBJ databases">
        <authorList>
            <consortium name="Pathogen Informatics"/>
        </authorList>
    </citation>
    <scope>NUCLEOTIDE SEQUENCE [LARGE SCALE GENOMIC DNA]</scope>
    <source>
        <strain evidence="18 19">Zambia</strain>
    </source>
</reference>
<dbReference type="InterPro" id="IPR017441">
    <property type="entry name" value="Protein_kinase_ATP_BS"/>
</dbReference>
<dbReference type="PROSITE" id="PS50004">
    <property type="entry name" value="C2"/>
    <property type="match status" value="1"/>
</dbReference>
<dbReference type="Pfam" id="PF00069">
    <property type="entry name" value="Pkinase"/>
    <property type="match status" value="1"/>
</dbReference>
<keyword evidence="6" id="KW-0677">Repeat</keyword>
<dbReference type="Proteomes" id="UP000277204">
    <property type="component" value="Unassembled WGS sequence"/>
</dbReference>
<dbReference type="SMART" id="SM00239">
    <property type="entry name" value="C2"/>
    <property type="match status" value="1"/>
</dbReference>
<dbReference type="GO" id="GO:0035556">
    <property type="term" value="P:intracellular signal transduction"/>
    <property type="evidence" value="ECO:0007669"/>
    <property type="project" value="TreeGrafter"/>
</dbReference>
<keyword evidence="11 17" id="KW-0067">ATP-binding</keyword>
<dbReference type="SMART" id="SM00109">
    <property type="entry name" value="C1"/>
    <property type="match status" value="2"/>
</dbReference>
<dbReference type="FunFam" id="3.30.60.20:FF:000003">
    <property type="entry name" value="Protein kinase C delta"/>
    <property type="match status" value="1"/>
</dbReference>
<dbReference type="EMBL" id="UZAI01018405">
    <property type="protein sequence ID" value="VDP36705.1"/>
    <property type="molecule type" value="Genomic_DNA"/>
</dbReference>
<evidence type="ECO:0000256" key="15">
    <source>
        <dbReference type="ARBA" id="ARBA00048679"/>
    </source>
</evidence>
<comment type="catalytic activity">
    <reaction evidence="15">
        <text>L-seryl-[protein] + ATP = O-phospho-L-seryl-[protein] + ADP + H(+)</text>
        <dbReference type="Rhea" id="RHEA:17989"/>
        <dbReference type="Rhea" id="RHEA-COMP:9863"/>
        <dbReference type="Rhea" id="RHEA-COMP:11604"/>
        <dbReference type="ChEBI" id="CHEBI:15378"/>
        <dbReference type="ChEBI" id="CHEBI:29999"/>
        <dbReference type="ChEBI" id="CHEBI:30616"/>
        <dbReference type="ChEBI" id="CHEBI:83421"/>
        <dbReference type="ChEBI" id="CHEBI:456216"/>
        <dbReference type="EC" id="2.7.11.1"/>
    </reaction>
</comment>
<dbReference type="SUPFAM" id="SSF49562">
    <property type="entry name" value="C2 domain (Calcium/lipid-binding domain, CaLB)"/>
    <property type="match status" value="1"/>
</dbReference>
<dbReference type="Gene3D" id="3.30.200.20">
    <property type="entry name" value="Phosphorylase Kinase, domain 1"/>
    <property type="match status" value="1"/>
</dbReference>
<dbReference type="EC" id="2.7.11.13" evidence="17"/>
<dbReference type="CDD" id="cd04014">
    <property type="entry name" value="C2_PKC_epsilon"/>
    <property type="match status" value="1"/>
</dbReference>
<comment type="catalytic activity">
    <reaction evidence="13">
        <text>L-seryl-[protein] + ATP = O-phospho-L-seryl-[protein] + ADP + H(+)</text>
        <dbReference type="Rhea" id="RHEA:17989"/>
        <dbReference type="Rhea" id="RHEA-COMP:9863"/>
        <dbReference type="Rhea" id="RHEA-COMP:11604"/>
        <dbReference type="ChEBI" id="CHEBI:15378"/>
        <dbReference type="ChEBI" id="CHEBI:29999"/>
        <dbReference type="ChEBI" id="CHEBI:30616"/>
        <dbReference type="ChEBI" id="CHEBI:83421"/>
        <dbReference type="ChEBI" id="CHEBI:456216"/>
        <dbReference type="EC" id="2.7.11.13"/>
    </reaction>
</comment>
<dbReference type="SUPFAM" id="SSF56112">
    <property type="entry name" value="Protein kinase-like (PK-like)"/>
    <property type="match status" value="1"/>
</dbReference>
<protein>
    <recommendedName>
        <fullName evidence="17">Protein kinase C</fullName>
        <ecNumber evidence="17">2.7.11.13</ecNumber>
    </recommendedName>
</protein>
<keyword evidence="2 17" id="KW-0723">Serine/threonine-protein kinase</keyword>
<dbReference type="InterPro" id="IPR046349">
    <property type="entry name" value="C1-like_sf"/>
</dbReference>
<dbReference type="Pfam" id="PF00130">
    <property type="entry name" value="C1_1"/>
    <property type="match status" value="2"/>
</dbReference>
<keyword evidence="7 17" id="KW-0547">Nucleotide-binding</keyword>
<dbReference type="GO" id="GO:0008270">
    <property type="term" value="F:zinc ion binding"/>
    <property type="evidence" value="ECO:0007669"/>
    <property type="project" value="UniProtKB-KW"/>
</dbReference>
<dbReference type="InterPro" id="IPR014376">
    <property type="entry name" value="Prot_kin_PKC_delta"/>
</dbReference>
<proteinExistence type="inferred from homology"/>
<evidence type="ECO:0000256" key="10">
    <source>
        <dbReference type="ARBA" id="ARBA00022833"/>
    </source>
</evidence>
<dbReference type="Pfam" id="PF00168">
    <property type="entry name" value="C2"/>
    <property type="match status" value="1"/>
</dbReference>
<dbReference type="InterPro" id="IPR050236">
    <property type="entry name" value="Ser_Thr_kinase_AGC"/>
</dbReference>
<evidence type="ECO:0000256" key="4">
    <source>
        <dbReference type="ARBA" id="ARBA00022679"/>
    </source>
</evidence>
<evidence type="ECO:0000256" key="12">
    <source>
        <dbReference type="ARBA" id="ARBA00047272"/>
    </source>
</evidence>
<dbReference type="InterPro" id="IPR002219">
    <property type="entry name" value="PKC_DAG/PE"/>
</dbReference>
<comment type="catalytic activity">
    <reaction evidence="12 17">
        <text>L-threonyl-[protein] + ATP = O-phospho-L-threonyl-[protein] + ADP + H(+)</text>
        <dbReference type="Rhea" id="RHEA:46608"/>
        <dbReference type="Rhea" id="RHEA-COMP:11060"/>
        <dbReference type="Rhea" id="RHEA-COMP:11605"/>
        <dbReference type="ChEBI" id="CHEBI:15378"/>
        <dbReference type="ChEBI" id="CHEBI:30013"/>
        <dbReference type="ChEBI" id="CHEBI:30616"/>
        <dbReference type="ChEBI" id="CHEBI:61977"/>
        <dbReference type="ChEBI" id="CHEBI:456216"/>
        <dbReference type="EC" id="2.7.11.13"/>
    </reaction>
</comment>
<dbReference type="PANTHER" id="PTHR24356:SF240">
    <property type="entry name" value="PROTEIN KINASE C"/>
    <property type="match status" value="1"/>
</dbReference>
<keyword evidence="3" id="KW-0597">Phosphoprotein</keyword>
<evidence type="ECO:0000256" key="14">
    <source>
        <dbReference type="ARBA" id="ARBA00047899"/>
    </source>
</evidence>
<dbReference type="PROSITE" id="PS00107">
    <property type="entry name" value="PROTEIN_KINASE_ATP"/>
    <property type="match status" value="1"/>
</dbReference>
<keyword evidence="8" id="KW-0863">Zinc-finger</keyword>
<dbReference type="PROSITE" id="PS00108">
    <property type="entry name" value="PROTEIN_KINASE_ST"/>
    <property type="match status" value="1"/>
</dbReference>
<evidence type="ECO:0000256" key="17">
    <source>
        <dbReference type="PIRNR" id="PIRNR000551"/>
    </source>
</evidence>
<dbReference type="Gene3D" id="3.30.60.20">
    <property type="match status" value="2"/>
</dbReference>
<keyword evidence="19" id="KW-1185">Reference proteome</keyword>
<evidence type="ECO:0000256" key="11">
    <source>
        <dbReference type="ARBA" id="ARBA00022840"/>
    </source>
</evidence>
<gene>
    <name evidence="18" type="ORF">SMRZ_LOCUS20670</name>
</gene>
<dbReference type="InterPro" id="IPR008271">
    <property type="entry name" value="Ser/Thr_kinase_AS"/>
</dbReference>
<dbReference type="FunFam" id="1.10.510.10:FF:000048">
    <property type="entry name" value="Protein kinase C"/>
    <property type="match status" value="1"/>
</dbReference>
<dbReference type="PIRSF" id="PIRSF000551">
    <property type="entry name" value="PKC_delta"/>
    <property type="match status" value="1"/>
</dbReference>